<sequence length="107" mass="12084">MRIIEDACGTAGHDVVESLEETRWGDGALPPDLGVVQPWERRVISTRIESPTFWNDRWVRVRLRRCAVSAMSRIRGEVASVIRPAPRVIAFVLFMAHTVPSWCSPVT</sequence>
<name>A0A1L7CZU8_9CORY</name>
<proteinExistence type="predicted"/>
<protein>
    <submittedName>
        <fullName evidence="1">Uncharacterized protein</fullName>
    </submittedName>
</protein>
<dbReference type="EMBL" id="CP009248">
    <property type="protein sequence ID" value="APT91378.1"/>
    <property type="molecule type" value="Genomic_DNA"/>
</dbReference>
<reference evidence="1 2" key="1">
    <citation type="submission" date="2014-08" db="EMBL/GenBank/DDBJ databases">
        <title>Complete genome sequence of Corynebacterium sphenisci CECT 5990(T) (=DSM 44792(T)), isolated from healthy wild penguins.</title>
        <authorList>
            <person name="Ruckert C."/>
            <person name="Albersmeier A."/>
            <person name="Winkler A."/>
            <person name="Kalinowski J."/>
        </authorList>
    </citation>
    <scope>NUCLEOTIDE SEQUENCE [LARGE SCALE GENOMIC DNA]</scope>
    <source>
        <strain evidence="1 2">DSM 44792</strain>
    </source>
</reference>
<organism evidence="1 2">
    <name type="scientific">Corynebacterium sphenisci DSM 44792</name>
    <dbReference type="NCBI Taxonomy" id="1437874"/>
    <lineage>
        <taxon>Bacteria</taxon>
        <taxon>Bacillati</taxon>
        <taxon>Actinomycetota</taxon>
        <taxon>Actinomycetes</taxon>
        <taxon>Mycobacteriales</taxon>
        <taxon>Corynebacteriaceae</taxon>
        <taxon>Corynebacterium</taxon>
    </lineage>
</organism>
<dbReference type="AlphaFoldDB" id="A0A1L7CZU8"/>
<dbReference type="KEGG" id="csph:CSPHI_10685"/>
<accession>A0A1L7CZU8</accession>
<evidence type="ECO:0000313" key="1">
    <source>
        <dbReference type="EMBL" id="APT91378.1"/>
    </source>
</evidence>
<keyword evidence="2" id="KW-1185">Reference proteome</keyword>
<evidence type="ECO:0000313" key="2">
    <source>
        <dbReference type="Proteomes" id="UP000185469"/>
    </source>
</evidence>
<gene>
    <name evidence="1" type="ORF">CSPHI_10685</name>
</gene>
<dbReference type="Proteomes" id="UP000185469">
    <property type="component" value="Chromosome"/>
</dbReference>